<evidence type="ECO:0000313" key="1">
    <source>
        <dbReference type="EMBL" id="TDY63857.1"/>
    </source>
</evidence>
<evidence type="ECO:0000313" key="2">
    <source>
        <dbReference type="Proteomes" id="UP000294824"/>
    </source>
</evidence>
<accession>A0A4R8MH52</accession>
<dbReference type="RefSeq" id="WP_133966054.1">
    <property type="nucleotide sequence ID" value="NZ_SORL01000007.1"/>
</dbReference>
<name>A0A4R8MH52_9FLAO</name>
<keyword evidence="2" id="KW-1185">Reference proteome</keyword>
<organism evidence="1 2">
    <name type="scientific">Algibacter lectus</name>
    <dbReference type="NCBI Taxonomy" id="221126"/>
    <lineage>
        <taxon>Bacteria</taxon>
        <taxon>Pseudomonadati</taxon>
        <taxon>Bacteroidota</taxon>
        <taxon>Flavobacteriia</taxon>
        <taxon>Flavobacteriales</taxon>
        <taxon>Flavobacteriaceae</taxon>
        <taxon>Algibacter</taxon>
    </lineage>
</organism>
<dbReference type="Proteomes" id="UP000294824">
    <property type="component" value="Unassembled WGS sequence"/>
</dbReference>
<sequence>MKKLLPFIIILLFFNISFAQKSDKELLSKYNSYIESNVEKEKWKTKYYLSNGLITIQENYYRSELRSRIEFEYDEFGNIEQKINNYNINKENENNVSNIKLVYKDSLLIRREYSFGKTEKYSDFNEFGKPKLIETEELVLLKPFTRELLVYDTVGNIIKSTTSSDYQNSDISPKPENEKSITNYKYDEHNNVIEIHRAFEPKQEFPIQITGGPLLYEYEYFRYEYNKKGLWTKKYKTVNGEEYLVTKRRYN</sequence>
<gene>
    <name evidence="1" type="ORF">DFQ06_0751</name>
</gene>
<comment type="caution">
    <text evidence="1">The sequence shown here is derived from an EMBL/GenBank/DDBJ whole genome shotgun (WGS) entry which is preliminary data.</text>
</comment>
<reference evidence="1 2" key="1">
    <citation type="submission" date="2019-03" db="EMBL/GenBank/DDBJ databases">
        <title>Genomic Encyclopedia of Type Strains, Phase III (KMG-III): the genomes of soil and plant-associated and newly described type strains.</title>
        <authorList>
            <person name="Whitman W."/>
        </authorList>
    </citation>
    <scope>NUCLEOTIDE SEQUENCE [LARGE SCALE GENOMIC DNA]</scope>
    <source>
        <strain evidence="1 2">CECT 8301</strain>
    </source>
</reference>
<proteinExistence type="predicted"/>
<dbReference type="AlphaFoldDB" id="A0A4R8MH52"/>
<dbReference type="EMBL" id="SORL01000007">
    <property type="protein sequence ID" value="TDY63857.1"/>
    <property type="molecule type" value="Genomic_DNA"/>
</dbReference>
<protein>
    <submittedName>
        <fullName evidence="1">Uncharacterized protein</fullName>
    </submittedName>
</protein>